<dbReference type="Proteomes" id="UP000671914">
    <property type="component" value="Chromosome"/>
</dbReference>
<evidence type="ECO:0000256" key="1">
    <source>
        <dbReference type="ARBA" id="ARBA00001947"/>
    </source>
</evidence>
<protein>
    <submittedName>
        <fullName evidence="7">Zinc-binding dehydrogenase</fullName>
    </submittedName>
</protein>
<dbReference type="InterPro" id="IPR036291">
    <property type="entry name" value="NAD(P)-bd_dom_sf"/>
</dbReference>
<dbReference type="SUPFAM" id="SSF50129">
    <property type="entry name" value="GroES-like"/>
    <property type="match status" value="1"/>
</dbReference>
<sequence>MHAWQFTNTHEPLVMNDVPEPTAAPGGVVIEVKAAGLCHSDVGLLEDEGWLALLAKRPITIGHEVAGVVAEVGEGVTDWKVGDRVGVCPTTDAGAPGYAFDGGFAPKMAVDRIALVRIPENVSFAYGAAGTDAGMTSHHAVIATGGVKAGTKLGVIGFGGLGQIGARVAVLAGAEVYVAEVNESVWDNVRAAGVKGVAKSIRDFADVGLDVIVDFAGFGVTTADAIETVRPGGRVVQVGMGRLEATINTRDLITKAVTLAGSVGGTKDDVQGVYDYFATGELNPAITEISFDEIPDGIQRLADGKVVGRLVATSGF</sequence>
<evidence type="ECO:0000256" key="2">
    <source>
        <dbReference type="ARBA" id="ARBA00022723"/>
    </source>
</evidence>
<dbReference type="AlphaFoldDB" id="A0A975FJW2"/>
<dbReference type="SUPFAM" id="SSF51735">
    <property type="entry name" value="NAD(P)-binding Rossmann-fold domains"/>
    <property type="match status" value="1"/>
</dbReference>
<dbReference type="SMART" id="SM00829">
    <property type="entry name" value="PKS_ER"/>
    <property type="match status" value="1"/>
</dbReference>
<evidence type="ECO:0000313" key="7">
    <source>
        <dbReference type="EMBL" id="QTX03370.1"/>
    </source>
</evidence>
<dbReference type="PROSITE" id="PS00059">
    <property type="entry name" value="ADH_ZINC"/>
    <property type="match status" value="1"/>
</dbReference>
<dbReference type="InterPro" id="IPR002328">
    <property type="entry name" value="ADH_Zn_CS"/>
</dbReference>
<name>A0A975FJW2_9MICO</name>
<dbReference type="PANTHER" id="PTHR43401:SF5">
    <property type="entry name" value="ALCOHOL DEHYDROGENASE-RELATED"/>
    <property type="match status" value="1"/>
</dbReference>
<dbReference type="Pfam" id="PF00107">
    <property type="entry name" value="ADH_zinc_N"/>
    <property type="match status" value="1"/>
</dbReference>
<evidence type="ECO:0000259" key="6">
    <source>
        <dbReference type="SMART" id="SM00829"/>
    </source>
</evidence>
<comment type="cofactor">
    <cofactor evidence="1 5">
        <name>Zn(2+)</name>
        <dbReference type="ChEBI" id="CHEBI:29105"/>
    </cofactor>
</comment>
<organism evidence="7 8">
    <name type="scientific">Agromyces archimandritae</name>
    <dbReference type="NCBI Taxonomy" id="2781962"/>
    <lineage>
        <taxon>Bacteria</taxon>
        <taxon>Bacillati</taxon>
        <taxon>Actinomycetota</taxon>
        <taxon>Actinomycetes</taxon>
        <taxon>Micrococcales</taxon>
        <taxon>Microbacteriaceae</taxon>
        <taxon>Agromyces</taxon>
    </lineage>
</organism>
<feature type="domain" description="Enoyl reductase (ER)" evidence="6">
    <location>
        <begin position="8"/>
        <end position="312"/>
    </location>
</feature>
<dbReference type="InterPro" id="IPR011032">
    <property type="entry name" value="GroES-like_sf"/>
</dbReference>
<accession>A0A975FJW2</accession>
<dbReference type="CDD" id="cd08254">
    <property type="entry name" value="hydroxyacyl_CoA_DH"/>
    <property type="match status" value="1"/>
</dbReference>
<evidence type="ECO:0000256" key="4">
    <source>
        <dbReference type="ARBA" id="ARBA00023002"/>
    </source>
</evidence>
<dbReference type="InterPro" id="IPR020843">
    <property type="entry name" value="ER"/>
</dbReference>
<dbReference type="EMBL" id="CP071696">
    <property type="protein sequence ID" value="QTX03370.1"/>
    <property type="molecule type" value="Genomic_DNA"/>
</dbReference>
<dbReference type="Gene3D" id="3.90.180.10">
    <property type="entry name" value="Medium-chain alcohol dehydrogenases, catalytic domain"/>
    <property type="match status" value="1"/>
</dbReference>
<dbReference type="GO" id="GO:0008270">
    <property type="term" value="F:zinc ion binding"/>
    <property type="evidence" value="ECO:0007669"/>
    <property type="project" value="InterPro"/>
</dbReference>
<evidence type="ECO:0000256" key="5">
    <source>
        <dbReference type="RuleBase" id="RU361277"/>
    </source>
</evidence>
<keyword evidence="8" id="KW-1185">Reference proteome</keyword>
<dbReference type="InterPro" id="IPR050129">
    <property type="entry name" value="Zn_alcohol_dh"/>
</dbReference>
<dbReference type="GO" id="GO:0016491">
    <property type="term" value="F:oxidoreductase activity"/>
    <property type="evidence" value="ECO:0007669"/>
    <property type="project" value="UniProtKB-KW"/>
</dbReference>
<proteinExistence type="inferred from homology"/>
<reference evidence="7" key="1">
    <citation type="submission" date="2021-03" db="EMBL/GenBank/DDBJ databases">
        <title>Agromyces archimandritus sp. nov., isolated from the cockroach Archimandrita tessellata.</title>
        <authorList>
            <person name="Guzman J."/>
            <person name="Ortuzar M."/>
            <person name="Poehlein A."/>
            <person name="Daniel R."/>
            <person name="Trujillo M."/>
            <person name="Vilcinskas A."/>
        </authorList>
    </citation>
    <scope>NUCLEOTIDE SEQUENCE</scope>
    <source>
        <strain evidence="7">G127AT</strain>
    </source>
</reference>
<dbReference type="InterPro" id="IPR013154">
    <property type="entry name" value="ADH-like_N"/>
</dbReference>
<keyword evidence="3 5" id="KW-0862">Zinc</keyword>
<evidence type="ECO:0000256" key="3">
    <source>
        <dbReference type="ARBA" id="ARBA00022833"/>
    </source>
</evidence>
<keyword evidence="4" id="KW-0560">Oxidoreductase</keyword>
<dbReference type="InterPro" id="IPR013149">
    <property type="entry name" value="ADH-like_C"/>
</dbReference>
<evidence type="ECO:0000313" key="8">
    <source>
        <dbReference type="Proteomes" id="UP000671914"/>
    </source>
</evidence>
<dbReference type="KEGG" id="aarc:G127AT_08230"/>
<keyword evidence="2 5" id="KW-0479">Metal-binding</keyword>
<comment type="similarity">
    <text evidence="5">Belongs to the zinc-containing alcohol dehydrogenase family.</text>
</comment>
<dbReference type="Pfam" id="PF08240">
    <property type="entry name" value="ADH_N"/>
    <property type="match status" value="1"/>
</dbReference>
<dbReference type="RefSeq" id="WP_210895882.1">
    <property type="nucleotide sequence ID" value="NZ_CP071696.1"/>
</dbReference>
<dbReference type="PANTHER" id="PTHR43401">
    <property type="entry name" value="L-THREONINE 3-DEHYDROGENASE"/>
    <property type="match status" value="1"/>
</dbReference>
<gene>
    <name evidence="7" type="ORF">G127AT_08230</name>
</gene>